<keyword evidence="2" id="KW-1185">Reference proteome</keyword>
<evidence type="ECO:0000313" key="1">
    <source>
        <dbReference type="EMBL" id="OMO82619.1"/>
    </source>
</evidence>
<evidence type="ECO:0000313" key="2">
    <source>
        <dbReference type="Proteomes" id="UP000188268"/>
    </source>
</evidence>
<gene>
    <name evidence="1" type="ORF">CCACVL1_11862</name>
</gene>
<dbReference type="Gramene" id="OMO82619">
    <property type="protein sequence ID" value="OMO82619"/>
    <property type="gene ID" value="CCACVL1_11862"/>
</dbReference>
<reference evidence="1 2" key="1">
    <citation type="submission" date="2013-09" db="EMBL/GenBank/DDBJ databases">
        <title>Corchorus capsularis genome sequencing.</title>
        <authorList>
            <person name="Alam M."/>
            <person name="Haque M.S."/>
            <person name="Islam M.S."/>
            <person name="Emdad E.M."/>
            <person name="Islam M.M."/>
            <person name="Ahmed B."/>
            <person name="Halim A."/>
            <person name="Hossen Q.M.M."/>
            <person name="Hossain M.Z."/>
            <person name="Ahmed R."/>
            <person name="Khan M.M."/>
            <person name="Islam R."/>
            <person name="Rashid M.M."/>
            <person name="Khan S.A."/>
            <person name="Rahman M.S."/>
            <person name="Alam M."/>
        </authorList>
    </citation>
    <scope>NUCLEOTIDE SEQUENCE [LARGE SCALE GENOMIC DNA]</scope>
    <source>
        <strain evidence="2">cv. CVL-1</strain>
        <tissue evidence="1">Whole seedling</tissue>
    </source>
</reference>
<comment type="caution">
    <text evidence="1">The sequence shown here is derived from an EMBL/GenBank/DDBJ whole genome shotgun (WGS) entry which is preliminary data.</text>
</comment>
<accession>A0A1R3IJ57</accession>
<name>A0A1R3IJ57_COCAP</name>
<dbReference type="AlphaFoldDB" id="A0A1R3IJ57"/>
<sequence>METLASLNEARISLIYLQRKKLLKEIALLELQQQKLEHQKLPDLKQEL</sequence>
<dbReference type="Proteomes" id="UP000188268">
    <property type="component" value="Unassembled WGS sequence"/>
</dbReference>
<dbReference type="EMBL" id="AWWV01009978">
    <property type="protein sequence ID" value="OMO82619.1"/>
    <property type="molecule type" value="Genomic_DNA"/>
</dbReference>
<protein>
    <submittedName>
        <fullName evidence="1">Uncharacterized protein</fullName>
    </submittedName>
</protein>
<organism evidence="1 2">
    <name type="scientific">Corchorus capsularis</name>
    <name type="common">Jute</name>
    <dbReference type="NCBI Taxonomy" id="210143"/>
    <lineage>
        <taxon>Eukaryota</taxon>
        <taxon>Viridiplantae</taxon>
        <taxon>Streptophyta</taxon>
        <taxon>Embryophyta</taxon>
        <taxon>Tracheophyta</taxon>
        <taxon>Spermatophyta</taxon>
        <taxon>Magnoliopsida</taxon>
        <taxon>eudicotyledons</taxon>
        <taxon>Gunneridae</taxon>
        <taxon>Pentapetalae</taxon>
        <taxon>rosids</taxon>
        <taxon>malvids</taxon>
        <taxon>Malvales</taxon>
        <taxon>Malvaceae</taxon>
        <taxon>Grewioideae</taxon>
        <taxon>Apeibeae</taxon>
        <taxon>Corchorus</taxon>
    </lineage>
</organism>
<proteinExistence type="predicted"/>